<feature type="domain" description="EF-hand" evidence="2">
    <location>
        <begin position="38"/>
        <end position="73"/>
    </location>
</feature>
<dbReference type="EMBL" id="BRXU01000004">
    <property type="protein sequence ID" value="GLC51144.1"/>
    <property type="molecule type" value="Genomic_DNA"/>
</dbReference>
<protein>
    <recommendedName>
        <fullName evidence="2">EF-hand domain-containing protein</fullName>
    </recommendedName>
</protein>
<dbReference type="InterPro" id="IPR018247">
    <property type="entry name" value="EF_Hand_1_Ca_BS"/>
</dbReference>
<organism evidence="3 4">
    <name type="scientific">Pleodorina starrii</name>
    <dbReference type="NCBI Taxonomy" id="330485"/>
    <lineage>
        <taxon>Eukaryota</taxon>
        <taxon>Viridiplantae</taxon>
        <taxon>Chlorophyta</taxon>
        <taxon>core chlorophytes</taxon>
        <taxon>Chlorophyceae</taxon>
        <taxon>CS clade</taxon>
        <taxon>Chlamydomonadales</taxon>
        <taxon>Volvocaceae</taxon>
        <taxon>Pleodorina</taxon>
    </lineage>
</organism>
<name>A0A9W6BFI1_9CHLO</name>
<gene>
    <name evidence="3" type="primary">PLEST007282</name>
    <name evidence="3" type="ORF">PLESTB_000470600</name>
</gene>
<keyword evidence="1" id="KW-0472">Membrane</keyword>
<evidence type="ECO:0000256" key="1">
    <source>
        <dbReference type="SAM" id="Phobius"/>
    </source>
</evidence>
<dbReference type="PROSITE" id="PS00018">
    <property type="entry name" value="EF_HAND_1"/>
    <property type="match status" value="1"/>
</dbReference>
<reference evidence="3 4" key="1">
    <citation type="journal article" date="2023" name="Commun. Biol.">
        <title>Reorganization of the ancestral sex-determining regions during the evolution of trioecy in Pleodorina starrii.</title>
        <authorList>
            <person name="Takahashi K."/>
            <person name="Suzuki S."/>
            <person name="Kawai-Toyooka H."/>
            <person name="Yamamoto K."/>
            <person name="Hamaji T."/>
            <person name="Ootsuki R."/>
            <person name="Yamaguchi H."/>
            <person name="Kawachi M."/>
            <person name="Higashiyama T."/>
            <person name="Nozaki H."/>
        </authorList>
    </citation>
    <scope>NUCLEOTIDE SEQUENCE [LARGE SCALE GENOMIC DNA]</scope>
    <source>
        <strain evidence="3 4">NIES-4479</strain>
    </source>
</reference>
<keyword evidence="1" id="KW-0812">Transmembrane</keyword>
<dbReference type="Proteomes" id="UP001165080">
    <property type="component" value="Unassembled WGS sequence"/>
</dbReference>
<dbReference type="AlphaFoldDB" id="A0A9W6BFI1"/>
<evidence type="ECO:0000313" key="3">
    <source>
        <dbReference type="EMBL" id="GLC51144.1"/>
    </source>
</evidence>
<evidence type="ECO:0000259" key="2">
    <source>
        <dbReference type="PROSITE" id="PS50222"/>
    </source>
</evidence>
<evidence type="ECO:0000313" key="4">
    <source>
        <dbReference type="Proteomes" id="UP001165080"/>
    </source>
</evidence>
<feature type="transmembrane region" description="Helical" evidence="1">
    <location>
        <begin position="80"/>
        <end position="106"/>
    </location>
</feature>
<dbReference type="InterPro" id="IPR002048">
    <property type="entry name" value="EF_hand_dom"/>
</dbReference>
<dbReference type="GO" id="GO:0005509">
    <property type="term" value="F:calcium ion binding"/>
    <property type="evidence" value="ECO:0007669"/>
    <property type="project" value="InterPro"/>
</dbReference>
<proteinExistence type="predicted"/>
<comment type="caution">
    <text evidence="3">The sequence shown here is derived from an EMBL/GenBank/DDBJ whole genome shotgun (WGS) entry which is preliminary data.</text>
</comment>
<keyword evidence="4" id="KW-1185">Reference proteome</keyword>
<keyword evidence="1" id="KW-1133">Transmembrane helix</keyword>
<sequence>MSSSSMRPDGEPTVTATLAAEDAVYEVSPRYGSVVIKGLSLEAQTVLTKFDRNGDGEVDESELEGVVDVLVKEQFKGRMFLSGILMVTFSLILLLASSFGLTWAVVSLHTDTTIRGRVIVRKHSDQPLQLASSDLTVDPTSGALLSRGSKVVGTSTLYTSRSLNANMTTRLLNTLARISVNGTDGVQVGFRVTGYAVTASSPPELHISTPTGVLVLVGDRLSGASAAASLLETGGGGRELVGQSVVGLFTAT</sequence>
<dbReference type="PROSITE" id="PS50222">
    <property type="entry name" value="EF_HAND_2"/>
    <property type="match status" value="1"/>
</dbReference>
<accession>A0A9W6BFI1</accession>